<dbReference type="AlphaFoldDB" id="A0ABD1EE05"/>
<sequence length="107" mass="12157">MASEKRCLISFSGTTSETDFNFSARTDTTNCATFSNYLSVDIEFRVGVVEDALYNLGPIFSFLFSNLLSTFPFENYSLLPVVKMLWLDVAKINCFLKKSSFLRQTFS</sequence>
<accession>A0ABD1EE05</accession>
<dbReference type="EMBL" id="JBDJPC010000008">
    <property type="protein sequence ID" value="KAL1492882.1"/>
    <property type="molecule type" value="Genomic_DNA"/>
</dbReference>
<reference evidence="1 2" key="1">
    <citation type="submission" date="2024-05" db="EMBL/GenBank/DDBJ databases">
        <title>Genetic variation in Jamaican populations of the coffee berry borer (Hypothenemus hampei).</title>
        <authorList>
            <person name="Errbii M."/>
            <person name="Myrie A."/>
        </authorList>
    </citation>
    <scope>NUCLEOTIDE SEQUENCE [LARGE SCALE GENOMIC DNA]</scope>
    <source>
        <strain evidence="1">JA-Hopewell-2020-01-JO</strain>
        <tissue evidence="1">Whole body</tissue>
    </source>
</reference>
<comment type="caution">
    <text evidence="1">The sequence shown here is derived from an EMBL/GenBank/DDBJ whole genome shotgun (WGS) entry which is preliminary data.</text>
</comment>
<gene>
    <name evidence="1" type="ORF">ABEB36_011056</name>
</gene>
<dbReference type="Proteomes" id="UP001566132">
    <property type="component" value="Unassembled WGS sequence"/>
</dbReference>
<evidence type="ECO:0000313" key="1">
    <source>
        <dbReference type="EMBL" id="KAL1492882.1"/>
    </source>
</evidence>
<name>A0ABD1EE05_HYPHA</name>
<keyword evidence="2" id="KW-1185">Reference proteome</keyword>
<proteinExistence type="predicted"/>
<evidence type="ECO:0000313" key="2">
    <source>
        <dbReference type="Proteomes" id="UP001566132"/>
    </source>
</evidence>
<protein>
    <submittedName>
        <fullName evidence="1">Uncharacterized protein</fullName>
    </submittedName>
</protein>
<organism evidence="1 2">
    <name type="scientific">Hypothenemus hampei</name>
    <name type="common">Coffee berry borer</name>
    <dbReference type="NCBI Taxonomy" id="57062"/>
    <lineage>
        <taxon>Eukaryota</taxon>
        <taxon>Metazoa</taxon>
        <taxon>Ecdysozoa</taxon>
        <taxon>Arthropoda</taxon>
        <taxon>Hexapoda</taxon>
        <taxon>Insecta</taxon>
        <taxon>Pterygota</taxon>
        <taxon>Neoptera</taxon>
        <taxon>Endopterygota</taxon>
        <taxon>Coleoptera</taxon>
        <taxon>Polyphaga</taxon>
        <taxon>Cucujiformia</taxon>
        <taxon>Curculionidae</taxon>
        <taxon>Scolytinae</taxon>
        <taxon>Hypothenemus</taxon>
    </lineage>
</organism>